<organism evidence="2 3">
    <name type="scientific">Pandoraea communis</name>
    <dbReference type="NCBI Taxonomy" id="2508297"/>
    <lineage>
        <taxon>Bacteria</taxon>
        <taxon>Pseudomonadati</taxon>
        <taxon>Pseudomonadota</taxon>
        <taxon>Betaproteobacteria</taxon>
        <taxon>Burkholderiales</taxon>
        <taxon>Burkholderiaceae</taxon>
        <taxon>Pandoraea</taxon>
    </lineage>
</organism>
<reference evidence="2 3" key="1">
    <citation type="submission" date="2019-08" db="EMBL/GenBank/DDBJ databases">
        <authorList>
            <person name="Peeters C."/>
        </authorList>
    </citation>
    <scope>NUCLEOTIDE SEQUENCE [LARGE SCALE GENOMIC DNA]</scope>
    <source>
        <strain evidence="2 3">LMG 31110</strain>
    </source>
</reference>
<accession>A0A5E4TVE9</accession>
<feature type="region of interest" description="Disordered" evidence="1">
    <location>
        <begin position="1"/>
        <end position="64"/>
    </location>
</feature>
<feature type="compositionally biased region" description="Polar residues" evidence="1">
    <location>
        <begin position="28"/>
        <end position="44"/>
    </location>
</feature>
<dbReference type="EMBL" id="CABPSJ010000002">
    <property type="protein sequence ID" value="VVD91865.1"/>
    <property type="molecule type" value="Genomic_DNA"/>
</dbReference>
<dbReference type="Proteomes" id="UP000337189">
    <property type="component" value="Unassembled WGS sequence"/>
</dbReference>
<proteinExistence type="predicted"/>
<name>A0A5E4TVE9_9BURK</name>
<evidence type="ECO:0000313" key="2">
    <source>
        <dbReference type="EMBL" id="VVD91865.1"/>
    </source>
</evidence>
<sequence>MRGSASYTEAEHATLNRHLSHRRHSLSASRTQGAKQVDAPTSDTLDAGAAAPPGNNSLEPEAMK</sequence>
<gene>
    <name evidence="2" type="ORF">PCO31110_01663</name>
</gene>
<protein>
    <submittedName>
        <fullName evidence="2">Uncharacterized protein</fullName>
    </submittedName>
</protein>
<evidence type="ECO:0000313" key="3">
    <source>
        <dbReference type="Proteomes" id="UP000337189"/>
    </source>
</evidence>
<evidence type="ECO:0000256" key="1">
    <source>
        <dbReference type="SAM" id="MobiDB-lite"/>
    </source>
</evidence>
<dbReference type="AlphaFoldDB" id="A0A5E4TVE9"/>